<keyword evidence="1" id="KW-0812">Transmembrane</keyword>
<reference evidence="3 4" key="1">
    <citation type="submission" date="2016-08" db="EMBL/GenBank/DDBJ databases">
        <authorList>
            <person name="Seilhamer J.J."/>
        </authorList>
    </citation>
    <scope>NUCLEOTIDE SEQUENCE [LARGE SCALE GENOMIC DNA]</scope>
    <source>
        <strain evidence="3 4">A37T2</strain>
    </source>
</reference>
<organism evidence="3 4">
    <name type="scientific">Chitinophaga costaii</name>
    <dbReference type="NCBI Taxonomy" id="1335309"/>
    <lineage>
        <taxon>Bacteria</taxon>
        <taxon>Pseudomonadati</taxon>
        <taxon>Bacteroidota</taxon>
        <taxon>Chitinophagia</taxon>
        <taxon>Chitinophagales</taxon>
        <taxon>Chitinophagaceae</taxon>
        <taxon>Chitinophaga</taxon>
    </lineage>
</organism>
<dbReference type="PANTHER" id="PTHR33608">
    <property type="entry name" value="BLL2464 PROTEIN"/>
    <property type="match status" value="1"/>
</dbReference>
<keyword evidence="1" id="KW-0472">Membrane</keyword>
<evidence type="ECO:0000313" key="4">
    <source>
        <dbReference type="Proteomes" id="UP000242818"/>
    </source>
</evidence>
<dbReference type="Pfam" id="PF01882">
    <property type="entry name" value="DUF58"/>
    <property type="match status" value="1"/>
</dbReference>
<proteinExistence type="predicted"/>
<feature type="domain" description="DUF58" evidence="2">
    <location>
        <begin position="212"/>
        <end position="375"/>
    </location>
</feature>
<gene>
    <name evidence="3" type="ORF">GA0116948_11943</name>
</gene>
<keyword evidence="1" id="KW-1133">Transmembrane helix</keyword>
<evidence type="ECO:0000256" key="1">
    <source>
        <dbReference type="SAM" id="Phobius"/>
    </source>
</evidence>
<dbReference type="STRING" id="1335309.GA0116948_11943"/>
<dbReference type="InterPro" id="IPR002881">
    <property type="entry name" value="DUF58"/>
</dbReference>
<evidence type="ECO:0000313" key="3">
    <source>
        <dbReference type="EMBL" id="SCC61850.1"/>
    </source>
</evidence>
<dbReference type="EMBL" id="FMAR01000019">
    <property type="protein sequence ID" value="SCC61850.1"/>
    <property type="molecule type" value="Genomic_DNA"/>
</dbReference>
<evidence type="ECO:0000259" key="2">
    <source>
        <dbReference type="Pfam" id="PF01882"/>
    </source>
</evidence>
<dbReference type="Proteomes" id="UP000242818">
    <property type="component" value="Unassembled WGS sequence"/>
</dbReference>
<dbReference type="SUPFAM" id="SSF53300">
    <property type="entry name" value="vWA-like"/>
    <property type="match status" value="1"/>
</dbReference>
<sequence length="450" mass="52096">MQHTHMLKRFYKALFFTTRFYLAAGVIVLLFVLAFFVPPLLAVAEFCTLALTLLVITDLLLLFAIKAPVTALRKMSARFSNGDDNSVMLTVSNPLRYPLWISVLEELPFQFQRRDFVMTARLPPQQSHIFSYTLRPVERGEYRFGNSNLLVTTFFGLVQRLFAGKTEQPVKVYPSYLQLRQYELMAFQNKMQDLGVHRRRMIGHSMEFDHIKEYTQGDDVRTLNWKATARRGVLMVNNYVEEKSQQVICVIDKSRNMKMPFDGMTLLDYAVNATLVFSNVALQKGDKTGLVTFVEQHIEFLPPANKKIQLNKILEMLYAQETQWQESDFERLSVHLRTSLSQRSLLVLFTNFESLSSMQRQLPYLRKLAKYHLVMVIFFENTGLRALTTGSAVTTEDIYIQTIAQKFIDEKRLIAKELLRYGIVSVLSTPEQLTIDVVNKYLELKASMQL</sequence>
<feature type="transmembrane region" description="Helical" evidence="1">
    <location>
        <begin position="43"/>
        <end position="65"/>
    </location>
</feature>
<keyword evidence="4" id="KW-1185">Reference proteome</keyword>
<protein>
    <submittedName>
        <fullName evidence="3">Uncharacterized conserved protein, DUF58 family, contains vWF domain</fullName>
    </submittedName>
</protein>
<dbReference type="InterPro" id="IPR036465">
    <property type="entry name" value="vWFA_dom_sf"/>
</dbReference>
<dbReference type="AlphaFoldDB" id="A0A1C4G0Z2"/>
<name>A0A1C4G0Z2_9BACT</name>
<accession>A0A1C4G0Z2</accession>
<dbReference type="PANTHER" id="PTHR33608:SF3">
    <property type="entry name" value="SLR2013 PROTEIN"/>
    <property type="match status" value="1"/>
</dbReference>
<feature type="transmembrane region" description="Helical" evidence="1">
    <location>
        <begin position="20"/>
        <end position="37"/>
    </location>
</feature>